<dbReference type="GeneID" id="127750598"/>
<reference evidence="4" key="1">
    <citation type="submission" date="2025-08" db="UniProtKB">
        <authorList>
            <consortium name="RefSeq"/>
        </authorList>
    </citation>
    <scope>IDENTIFICATION</scope>
    <source>
        <tissue evidence="4">Whole organism</tissue>
    </source>
</reference>
<dbReference type="Gene3D" id="3.30.420.10">
    <property type="entry name" value="Ribonuclease H-like superfamily/Ribonuclease H"/>
    <property type="match status" value="1"/>
</dbReference>
<dbReference type="Pfam" id="PF13358">
    <property type="entry name" value="DDE_3"/>
    <property type="match status" value="1"/>
</dbReference>
<organism evidence="3 4">
    <name type="scientific">Frankliniella occidentalis</name>
    <name type="common">Western flower thrips</name>
    <name type="synonym">Euthrips occidentalis</name>
    <dbReference type="NCBI Taxonomy" id="133901"/>
    <lineage>
        <taxon>Eukaryota</taxon>
        <taxon>Metazoa</taxon>
        <taxon>Ecdysozoa</taxon>
        <taxon>Arthropoda</taxon>
        <taxon>Hexapoda</taxon>
        <taxon>Insecta</taxon>
        <taxon>Pterygota</taxon>
        <taxon>Neoptera</taxon>
        <taxon>Paraneoptera</taxon>
        <taxon>Thysanoptera</taxon>
        <taxon>Terebrantia</taxon>
        <taxon>Thripoidea</taxon>
        <taxon>Thripidae</taxon>
        <taxon>Frankliniella</taxon>
    </lineage>
</organism>
<keyword evidence="3" id="KW-1185">Reference proteome</keyword>
<dbReference type="InterPro" id="IPR036397">
    <property type="entry name" value="RNaseH_sf"/>
</dbReference>
<dbReference type="Proteomes" id="UP000504606">
    <property type="component" value="Unplaced"/>
</dbReference>
<sequence>MQPDKENSARKREVLGHQARLMVFSVLQFFRAEKKAKCLLVDIKQLHRRTARACGVSRTLVQSIVSEVKRQRQQQPLQPLQPMPYQHAATPTAAPTTAAAQQAPTPLQPQFSTPETSTEPPKFSTPNKIRKKKQSVCDVDSFDIAAIRNLIQSFISKKVRPTLQKLLKSLQNTGILVNRSRESLRRLLVNSMGFHFERYNGRKTLMERTEIALWRCRFLRATRHLDWSKMIFIDETWANANDCHQKGWTDRTLKGSMNNPIGKGSRIIVCHAGGANGWIPTPPLIFKSKKTTDYHEEMNAAVFEEWFEEVLLPNIPAGSDIVMDNASYHSRQLDKAPTSNTLKPDIVAWLLRHDIREDEYGNKIETLLKIELLDLVKRKKPRFPSYYIDNLALQHGHRVIRLPPYHCHFNPIELAWAQVKFYVKEHNQARNLTTVQQLFEEGVNSVTPSAWAKLVDHVKQAVIKQWEDDGLQERAIGQFVISLADSDPDSDDNSEGHDIDGVVNDIADEDGWDESNELVDYEGGGVDDPANDGVGLMDESEGGLTDESHNGSGWDWNHLAVDADDEGEDFLLQRALFPAAYKRQDSSDLGVQLLPSESTDQSPEPAGSTSGARESPPPPPLEYINL</sequence>
<gene>
    <name evidence="4" type="primary">LOC127750598</name>
</gene>
<dbReference type="AlphaFoldDB" id="A0A9C6X3U5"/>
<evidence type="ECO:0000313" key="3">
    <source>
        <dbReference type="Proteomes" id="UP000504606"/>
    </source>
</evidence>
<name>A0A9C6X3U5_FRAOC</name>
<feature type="compositionally biased region" description="Pro residues" evidence="1">
    <location>
        <begin position="615"/>
        <end position="626"/>
    </location>
</feature>
<dbReference type="PANTHER" id="PTHR33939">
    <property type="entry name" value="PROTEIN CBG22215"/>
    <property type="match status" value="1"/>
</dbReference>
<accession>A0A9C6X3U5</accession>
<dbReference type="InterPro" id="IPR038717">
    <property type="entry name" value="Tc1-like_DDE_dom"/>
</dbReference>
<dbReference type="PANTHER" id="PTHR33939:SF1">
    <property type="entry name" value="DUF4371 DOMAIN-CONTAINING PROTEIN"/>
    <property type="match status" value="1"/>
</dbReference>
<dbReference type="GO" id="GO:0003676">
    <property type="term" value="F:nucleic acid binding"/>
    <property type="evidence" value="ECO:0007669"/>
    <property type="project" value="InterPro"/>
</dbReference>
<feature type="region of interest" description="Disordered" evidence="1">
    <location>
        <begin position="585"/>
        <end position="626"/>
    </location>
</feature>
<dbReference type="RefSeq" id="XP_052128657.1">
    <property type="nucleotide sequence ID" value="XM_052272697.1"/>
</dbReference>
<evidence type="ECO:0000256" key="1">
    <source>
        <dbReference type="SAM" id="MobiDB-lite"/>
    </source>
</evidence>
<feature type="compositionally biased region" description="Polar residues" evidence="1">
    <location>
        <begin position="111"/>
        <end position="127"/>
    </location>
</feature>
<proteinExistence type="predicted"/>
<feature type="compositionally biased region" description="Low complexity" evidence="1">
    <location>
        <begin position="73"/>
        <end position="110"/>
    </location>
</feature>
<protein>
    <submittedName>
        <fullName evidence="4">Uncharacterized protein LOC127750598</fullName>
    </submittedName>
</protein>
<feature type="region of interest" description="Disordered" evidence="1">
    <location>
        <begin position="521"/>
        <end position="551"/>
    </location>
</feature>
<feature type="region of interest" description="Disordered" evidence="1">
    <location>
        <begin position="72"/>
        <end position="130"/>
    </location>
</feature>
<feature type="domain" description="Tc1-like transposase DDE" evidence="2">
    <location>
        <begin position="230"/>
        <end position="434"/>
    </location>
</feature>
<evidence type="ECO:0000259" key="2">
    <source>
        <dbReference type="Pfam" id="PF13358"/>
    </source>
</evidence>
<feature type="compositionally biased region" description="Polar residues" evidence="1">
    <location>
        <begin position="595"/>
        <end position="612"/>
    </location>
</feature>
<evidence type="ECO:0000313" key="4">
    <source>
        <dbReference type="RefSeq" id="XP_052128657.1"/>
    </source>
</evidence>
<dbReference type="KEGG" id="foc:127750598"/>
<dbReference type="OrthoDB" id="6618660at2759"/>